<feature type="transmembrane region" description="Helical" evidence="2">
    <location>
        <begin position="69"/>
        <end position="95"/>
    </location>
</feature>
<dbReference type="Proteomes" id="UP000230233">
    <property type="component" value="Chromosome III"/>
</dbReference>
<evidence type="ECO:0000256" key="1">
    <source>
        <dbReference type="SAM" id="MobiDB-lite"/>
    </source>
</evidence>
<reference evidence="4" key="1">
    <citation type="submission" date="2017-10" db="EMBL/GenBank/DDBJ databases">
        <title>Rapid genome shrinkage in a self-fertile nematode reveals novel sperm competition proteins.</title>
        <authorList>
            <person name="Yin D."/>
            <person name="Schwarz E.M."/>
            <person name="Thomas C.G."/>
            <person name="Felde R.L."/>
            <person name="Korf I.F."/>
            <person name="Cutter A.D."/>
            <person name="Schartner C.M."/>
            <person name="Ralston E.J."/>
            <person name="Meyer B.J."/>
            <person name="Haag E.S."/>
        </authorList>
    </citation>
    <scope>NUCLEOTIDE SEQUENCE [LARGE SCALE GENOMIC DNA]</scope>
    <source>
        <strain evidence="4">JU1422</strain>
    </source>
</reference>
<dbReference type="OrthoDB" id="10291589at2759"/>
<organism evidence="3 4">
    <name type="scientific">Caenorhabditis nigoni</name>
    <dbReference type="NCBI Taxonomy" id="1611254"/>
    <lineage>
        <taxon>Eukaryota</taxon>
        <taxon>Metazoa</taxon>
        <taxon>Ecdysozoa</taxon>
        <taxon>Nematoda</taxon>
        <taxon>Chromadorea</taxon>
        <taxon>Rhabditida</taxon>
        <taxon>Rhabditina</taxon>
        <taxon>Rhabditomorpha</taxon>
        <taxon>Rhabditoidea</taxon>
        <taxon>Rhabditidae</taxon>
        <taxon>Peloderinae</taxon>
        <taxon>Caenorhabditis</taxon>
    </lineage>
</organism>
<keyword evidence="2" id="KW-1133">Transmembrane helix</keyword>
<dbReference type="EMBL" id="PDUG01000003">
    <property type="protein sequence ID" value="PIC38734.1"/>
    <property type="molecule type" value="Genomic_DNA"/>
</dbReference>
<gene>
    <name evidence="3" type="primary">Cnig_chr_III.g10643</name>
    <name evidence="3" type="ORF">B9Z55_010643</name>
</gene>
<protein>
    <submittedName>
        <fullName evidence="3">Uncharacterized protein</fullName>
    </submittedName>
</protein>
<feature type="transmembrane region" description="Helical" evidence="2">
    <location>
        <begin position="107"/>
        <end position="128"/>
    </location>
</feature>
<name>A0A2G5UGS3_9PELO</name>
<proteinExistence type="predicted"/>
<keyword evidence="4" id="KW-1185">Reference proteome</keyword>
<evidence type="ECO:0000256" key="2">
    <source>
        <dbReference type="SAM" id="Phobius"/>
    </source>
</evidence>
<feature type="compositionally biased region" description="Pro residues" evidence="1">
    <location>
        <begin position="1"/>
        <end position="21"/>
    </location>
</feature>
<accession>A0A2G5UGS3</accession>
<evidence type="ECO:0000313" key="4">
    <source>
        <dbReference type="Proteomes" id="UP000230233"/>
    </source>
</evidence>
<keyword evidence="2" id="KW-0472">Membrane</keyword>
<dbReference type="AlphaFoldDB" id="A0A2G5UGS3"/>
<feature type="region of interest" description="Disordered" evidence="1">
    <location>
        <begin position="1"/>
        <end position="27"/>
    </location>
</feature>
<evidence type="ECO:0000313" key="3">
    <source>
        <dbReference type="EMBL" id="PIC38734.1"/>
    </source>
</evidence>
<feature type="transmembrane region" description="Helical" evidence="2">
    <location>
        <begin position="134"/>
        <end position="154"/>
    </location>
</feature>
<sequence>MCEPPSFPPPSYEASSPPPSAPVDESTQVAVPIEAPPNDRYPGFCKPDTDVRTAIFNFMLWNWLFTTPIMYVARIYGIFAIPFNYNVFVTVAVTYQHPDCLKLLMRFANTFQVILWTAGPVYFLFYIITYKSSSVLEFITVFCAIVYFLVASATMHHQEALAKQVRALVQAEKKKKISTNQA</sequence>
<keyword evidence="2" id="KW-0812">Transmembrane</keyword>
<comment type="caution">
    <text evidence="3">The sequence shown here is derived from an EMBL/GenBank/DDBJ whole genome shotgun (WGS) entry which is preliminary data.</text>
</comment>